<dbReference type="AlphaFoldDB" id="A0A2G5UH41"/>
<organism evidence="2 3">
    <name type="scientific">Caenorhabditis nigoni</name>
    <dbReference type="NCBI Taxonomy" id="1611254"/>
    <lineage>
        <taxon>Eukaryota</taxon>
        <taxon>Metazoa</taxon>
        <taxon>Ecdysozoa</taxon>
        <taxon>Nematoda</taxon>
        <taxon>Chromadorea</taxon>
        <taxon>Rhabditida</taxon>
        <taxon>Rhabditina</taxon>
        <taxon>Rhabditomorpha</taxon>
        <taxon>Rhabditoidea</taxon>
        <taxon>Rhabditidae</taxon>
        <taxon>Peloderinae</taxon>
        <taxon>Caenorhabditis</taxon>
    </lineage>
</organism>
<feature type="compositionally biased region" description="Polar residues" evidence="1">
    <location>
        <begin position="74"/>
        <end position="94"/>
    </location>
</feature>
<feature type="compositionally biased region" description="Basic residues" evidence="1">
    <location>
        <begin position="39"/>
        <end position="49"/>
    </location>
</feature>
<keyword evidence="3" id="KW-1185">Reference proteome</keyword>
<dbReference type="EMBL" id="PDUG01000003">
    <property type="protein sequence ID" value="PIC38556.1"/>
    <property type="molecule type" value="Genomic_DNA"/>
</dbReference>
<protein>
    <submittedName>
        <fullName evidence="2">Uncharacterized protein</fullName>
    </submittedName>
</protein>
<accession>A0A2G5UH41</accession>
<proteinExistence type="predicted"/>
<reference evidence="3" key="1">
    <citation type="submission" date="2017-10" db="EMBL/GenBank/DDBJ databases">
        <title>Rapid genome shrinkage in a self-fertile nematode reveals novel sperm competition proteins.</title>
        <authorList>
            <person name="Yin D."/>
            <person name="Schwarz E.M."/>
            <person name="Thomas C.G."/>
            <person name="Felde R.L."/>
            <person name="Korf I.F."/>
            <person name="Cutter A.D."/>
            <person name="Schartner C.M."/>
            <person name="Ralston E.J."/>
            <person name="Meyer B.J."/>
            <person name="Haag E.S."/>
        </authorList>
    </citation>
    <scope>NUCLEOTIDE SEQUENCE [LARGE SCALE GENOMIC DNA]</scope>
    <source>
        <strain evidence="3">JU1422</strain>
    </source>
</reference>
<dbReference type="Proteomes" id="UP000230233">
    <property type="component" value="Chromosome III"/>
</dbReference>
<sequence>MFLVNRFDNWGMSHPFNVNFGFLFFLHYRLPKLMRKPPKLRPHGRFHQKFPRENAAPQREAKRTRRVPSDDKATWSSFGKQESTHSFNRPAFSS</sequence>
<evidence type="ECO:0000313" key="3">
    <source>
        <dbReference type="Proteomes" id="UP000230233"/>
    </source>
</evidence>
<evidence type="ECO:0000256" key="1">
    <source>
        <dbReference type="SAM" id="MobiDB-lite"/>
    </source>
</evidence>
<evidence type="ECO:0000313" key="2">
    <source>
        <dbReference type="EMBL" id="PIC38556.1"/>
    </source>
</evidence>
<feature type="region of interest" description="Disordered" evidence="1">
    <location>
        <begin position="39"/>
        <end position="94"/>
    </location>
</feature>
<gene>
    <name evidence="2" type="primary">Cnig_chr_III.g10535</name>
    <name evidence="2" type="ORF">B9Z55_010535</name>
</gene>
<name>A0A2G5UH41_9PELO</name>
<comment type="caution">
    <text evidence="2">The sequence shown here is derived from an EMBL/GenBank/DDBJ whole genome shotgun (WGS) entry which is preliminary data.</text>
</comment>